<gene>
    <name evidence="1" type="ORF">E2B99_09155</name>
</gene>
<dbReference type="Proteomes" id="UP000297834">
    <property type="component" value="Unassembled WGS sequence"/>
</dbReference>
<dbReference type="AlphaFoldDB" id="A0A4Y7XAY3"/>
<sequence length="79" mass="8368">MTYKNFVLVAYAPIVEAGQAAEAIIDDTPVNFVELMAMDGSITEVSRAHDAIASKHGQRVIVLHIGSVGRLLDVMGAAT</sequence>
<accession>A0A4Y7XAY3</accession>
<evidence type="ECO:0000313" key="2">
    <source>
        <dbReference type="Proteomes" id="UP000297834"/>
    </source>
</evidence>
<dbReference type="RefSeq" id="WP_134244678.1">
    <property type="nucleotide sequence ID" value="NZ_SNTY01000036.1"/>
</dbReference>
<comment type="caution">
    <text evidence="1">The sequence shown here is derived from an EMBL/GenBank/DDBJ whole genome shotgun (WGS) entry which is preliminary data.</text>
</comment>
<proteinExistence type="predicted"/>
<keyword evidence="2" id="KW-1185">Reference proteome</keyword>
<organism evidence="1 2">
    <name type="scientific">Alkanindiges illinoisensis</name>
    <dbReference type="NCBI Taxonomy" id="197183"/>
    <lineage>
        <taxon>Bacteria</taxon>
        <taxon>Pseudomonadati</taxon>
        <taxon>Pseudomonadota</taxon>
        <taxon>Gammaproteobacteria</taxon>
        <taxon>Moraxellales</taxon>
        <taxon>Moraxellaceae</taxon>
        <taxon>Alkanindiges</taxon>
    </lineage>
</organism>
<protein>
    <submittedName>
        <fullName evidence="1">Uncharacterized protein</fullName>
    </submittedName>
</protein>
<dbReference type="EMBL" id="SNTY01000036">
    <property type="protein sequence ID" value="TEU25528.1"/>
    <property type="molecule type" value="Genomic_DNA"/>
</dbReference>
<reference evidence="1 2" key="1">
    <citation type="submission" date="2019-03" db="EMBL/GenBank/DDBJ databases">
        <title>Alkanindiges illinoisensis: a potential pathogenic isolated from ascites of a gastric cancer patient with abdominal metastasis.</title>
        <authorList>
            <person name="Hu X."/>
            <person name="Yang B."/>
            <person name="Yan X."/>
            <person name="Lin L."/>
            <person name="Zhao H."/>
            <person name="Zhou F."/>
            <person name="Su B."/>
            <person name="Chen J."/>
            <person name="Rui Y."/>
            <person name="Wang Q."/>
            <person name="Zheng L."/>
        </authorList>
    </citation>
    <scope>NUCLEOTIDE SEQUENCE [LARGE SCALE GENOMIC DNA]</scope>
    <source>
        <strain evidence="1 2">NFYY 23406</strain>
    </source>
</reference>
<evidence type="ECO:0000313" key="1">
    <source>
        <dbReference type="EMBL" id="TEU25528.1"/>
    </source>
</evidence>
<name>A0A4Y7XAY3_9GAMM</name>